<evidence type="ECO:0000256" key="1">
    <source>
        <dbReference type="ARBA" id="ARBA00004141"/>
    </source>
</evidence>
<comment type="subcellular location">
    <subcellularLocation>
        <location evidence="1">Membrane</location>
        <topology evidence="1">Multi-pass membrane protein</topology>
    </subcellularLocation>
</comment>
<comment type="similarity">
    <text evidence="2">Belongs to the peptidase S54 family.</text>
</comment>
<evidence type="ECO:0000256" key="7">
    <source>
        <dbReference type="SAM" id="Phobius"/>
    </source>
</evidence>
<protein>
    <submittedName>
        <fullName evidence="9">Rhomboid family intramembrane serine protease</fullName>
    </submittedName>
</protein>
<dbReference type="SUPFAM" id="SSF144091">
    <property type="entry name" value="Rhomboid-like"/>
    <property type="match status" value="1"/>
</dbReference>
<dbReference type="InterPro" id="IPR050925">
    <property type="entry name" value="Rhomboid_protease_S54"/>
</dbReference>
<dbReference type="GO" id="GO:0006508">
    <property type="term" value="P:proteolysis"/>
    <property type="evidence" value="ECO:0007669"/>
    <property type="project" value="UniProtKB-KW"/>
</dbReference>
<feature type="transmembrane region" description="Helical" evidence="7">
    <location>
        <begin position="93"/>
        <end position="112"/>
    </location>
</feature>
<feature type="transmembrane region" description="Helical" evidence="7">
    <location>
        <begin position="56"/>
        <end position="81"/>
    </location>
</feature>
<gene>
    <name evidence="9" type="ORF">H8S17_07360</name>
</gene>
<keyword evidence="9" id="KW-0645">Protease</keyword>
<evidence type="ECO:0000313" key="10">
    <source>
        <dbReference type="Proteomes" id="UP000606720"/>
    </source>
</evidence>
<dbReference type="PANTHER" id="PTHR43731:SF14">
    <property type="entry name" value="PRESENILIN-ASSOCIATED RHOMBOID-LIKE PROTEIN, MITOCHONDRIAL"/>
    <property type="match status" value="1"/>
</dbReference>
<dbReference type="EMBL" id="JACOPH010000004">
    <property type="protein sequence ID" value="MBC5714026.1"/>
    <property type="molecule type" value="Genomic_DNA"/>
</dbReference>
<evidence type="ECO:0000256" key="6">
    <source>
        <dbReference type="ARBA" id="ARBA00023136"/>
    </source>
</evidence>
<evidence type="ECO:0000256" key="5">
    <source>
        <dbReference type="ARBA" id="ARBA00022989"/>
    </source>
</evidence>
<dbReference type="AlphaFoldDB" id="A0A923LPS0"/>
<dbReference type="Pfam" id="PF01694">
    <property type="entry name" value="Rhomboid"/>
    <property type="match status" value="1"/>
</dbReference>
<dbReference type="InterPro" id="IPR035952">
    <property type="entry name" value="Rhomboid-like_sf"/>
</dbReference>
<feature type="transmembrane region" description="Helical" evidence="7">
    <location>
        <begin position="124"/>
        <end position="143"/>
    </location>
</feature>
<keyword evidence="10" id="KW-1185">Reference proteome</keyword>
<name>A0A923LPS0_9FIRM</name>
<dbReference type="RefSeq" id="WP_186866791.1">
    <property type="nucleotide sequence ID" value="NZ_JACOPH010000004.1"/>
</dbReference>
<dbReference type="GO" id="GO:0004252">
    <property type="term" value="F:serine-type endopeptidase activity"/>
    <property type="evidence" value="ECO:0007669"/>
    <property type="project" value="InterPro"/>
</dbReference>
<keyword evidence="5 7" id="KW-1133">Transmembrane helix</keyword>
<feature type="transmembrane region" description="Helical" evidence="7">
    <location>
        <begin position="12"/>
        <end position="30"/>
    </location>
</feature>
<dbReference type="Gene3D" id="1.20.1540.10">
    <property type="entry name" value="Rhomboid-like"/>
    <property type="match status" value="1"/>
</dbReference>
<evidence type="ECO:0000256" key="3">
    <source>
        <dbReference type="ARBA" id="ARBA00022692"/>
    </source>
</evidence>
<keyword evidence="4" id="KW-0378">Hydrolase</keyword>
<proteinExistence type="inferred from homology"/>
<keyword evidence="6 7" id="KW-0472">Membrane</keyword>
<sequence length="200" mass="21918">MEKKVTRKIPIVTVTLIAVNVLIWLVLELIGDTTDGEFMLAHGAAFVPYIIEDHEWWRLFTSMFLHFGAEHLVNNMLLLAVIGMRLEDVLGKIPFTVVYLFSGLCGSILSAVEDIRYADYAVSAGASGAIFGILGALIAWAAFHKWKVEGLTMKGLLFMAVLSLYYGFSTAGVDNWGHIGGLCGGFLAGCIVALIRKFRD</sequence>
<dbReference type="PANTHER" id="PTHR43731">
    <property type="entry name" value="RHOMBOID PROTEASE"/>
    <property type="match status" value="1"/>
</dbReference>
<organism evidence="9 10">
    <name type="scientific">Roseburia zhanii</name>
    <dbReference type="NCBI Taxonomy" id="2763064"/>
    <lineage>
        <taxon>Bacteria</taxon>
        <taxon>Bacillati</taxon>
        <taxon>Bacillota</taxon>
        <taxon>Clostridia</taxon>
        <taxon>Lachnospirales</taxon>
        <taxon>Lachnospiraceae</taxon>
        <taxon>Roseburia</taxon>
    </lineage>
</organism>
<feature type="domain" description="Peptidase S54 rhomboid" evidence="8">
    <location>
        <begin position="54"/>
        <end position="192"/>
    </location>
</feature>
<accession>A0A923LPS0</accession>
<feature type="transmembrane region" description="Helical" evidence="7">
    <location>
        <begin position="155"/>
        <end position="173"/>
    </location>
</feature>
<comment type="caution">
    <text evidence="9">The sequence shown here is derived from an EMBL/GenBank/DDBJ whole genome shotgun (WGS) entry which is preliminary data.</text>
</comment>
<feature type="transmembrane region" description="Helical" evidence="7">
    <location>
        <begin position="179"/>
        <end position="195"/>
    </location>
</feature>
<evidence type="ECO:0000256" key="2">
    <source>
        <dbReference type="ARBA" id="ARBA00009045"/>
    </source>
</evidence>
<dbReference type="GO" id="GO:0016020">
    <property type="term" value="C:membrane"/>
    <property type="evidence" value="ECO:0007669"/>
    <property type="project" value="UniProtKB-SubCell"/>
</dbReference>
<reference evidence="9" key="1">
    <citation type="submission" date="2020-08" db="EMBL/GenBank/DDBJ databases">
        <title>Genome public.</title>
        <authorList>
            <person name="Liu C."/>
            <person name="Sun Q."/>
        </authorList>
    </citation>
    <scope>NUCLEOTIDE SEQUENCE</scope>
    <source>
        <strain evidence="9">BX1005</strain>
    </source>
</reference>
<keyword evidence="3 7" id="KW-0812">Transmembrane</keyword>
<dbReference type="InterPro" id="IPR022764">
    <property type="entry name" value="Peptidase_S54_rhomboid_dom"/>
</dbReference>
<evidence type="ECO:0000259" key="8">
    <source>
        <dbReference type="Pfam" id="PF01694"/>
    </source>
</evidence>
<evidence type="ECO:0000313" key="9">
    <source>
        <dbReference type="EMBL" id="MBC5714026.1"/>
    </source>
</evidence>
<evidence type="ECO:0000256" key="4">
    <source>
        <dbReference type="ARBA" id="ARBA00022801"/>
    </source>
</evidence>
<dbReference type="Proteomes" id="UP000606720">
    <property type="component" value="Unassembled WGS sequence"/>
</dbReference>